<dbReference type="Gene3D" id="3.40.30.10">
    <property type="entry name" value="Glutaredoxin"/>
    <property type="match status" value="1"/>
</dbReference>
<dbReference type="SUPFAM" id="SSF52833">
    <property type="entry name" value="Thioredoxin-like"/>
    <property type="match status" value="1"/>
</dbReference>
<keyword evidence="5" id="KW-1185">Reference proteome</keyword>
<evidence type="ECO:0000313" key="5">
    <source>
        <dbReference type="Proteomes" id="UP000294641"/>
    </source>
</evidence>
<dbReference type="PANTHER" id="PTHR30041">
    <property type="entry name" value="ARSENATE REDUCTASE"/>
    <property type="match status" value="1"/>
</dbReference>
<protein>
    <submittedName>
        <fullName evidence="3">Arsenate reductase</fullName>
    </submittedName>
    <submittedName>
        <fullName evidence="2">Regulatory protein spx</fullName>
    </submittedName>
</protein>
<comment type="similarity">
    <text evidence="1">Belongs to the ArsC family.</text>
</comment>
<dbReference type="PROSITE" id="PS51353">
    <property type="entry name" value="ARSC"/>
    <property type="match status" value="1"/>
</dbReference>
<proteinExistence type="inferred from homology"/>
<dbReference type="OrthoDB" id="9794155at2"/>
<evidence type="ECO:0000313" key="2">
    <source>
        <dbReference type="EMBL" id="STX10481.1"/>
    </source>
</evidence>
<reference evidence="3 5" key="2">
    <citation type="submission" date="2019-03" db="EMBL/GenBank/DDBJ databases">
        <title>Genomic Encyclopedia of Type Strains, Phase IV (KMG-IV): sequencing the most valuable type-strain genomes for metagenomic binning, comparative biology and taxonomic classification.</title>
        <authorList>
            <person name="Goeker M."/>
        </authorList>
    </citation>
    <scope>NUCLEOTIDE SEQUENCE [LARGE SCALE GENOMIC DNA]</scope>
    <source>
        <strain evidence="3 5">DSM 20580</strain>
    </source>
</reference>
<dbReference type="InterPro" id="IPR006660">
    <property type="entry name" value="Arsenate_reductase-like"/>
</dbReference>
<comment type="caution">
    <text evidence="2">The sequence shown here is derived from an EMBL/GenBank/DDBJ whole genome shotgun (WGS) entry which is preliminary data.</text>
</comment>
<evidence type="ECO:0000313" key="3">
    <source>
        <dbReference type="EMBL" id="TDR42682.1"/>
    </source>
</evidence>
<sequence length="120" mass="13665">MTITVYHYPKCTSCRKALAWFKNEGIDVEAKDIVLETPSAAQLKEMVDATGIPLKKLFNTSGMKYRELELKDSLPNMPESEQFELLASDGMLIKRPISFNGKQITLGFKESDFVENWKND</sequence>
<dbReference type="CDD" id="cd03036">
    <property type="entry name" value="ArsC_like"/>
    <property type="match status" value="1"/>
</dbReference>
<dbReference type="InterPro" id="IPR006504">
    <property type="entry name" value="Tscrpt_reg_Spx/MgsR"/>
</dbReference>
<dbReference type="Proteomes" id="UP000294641">
    <property type="component" value="Unassembled WGS sequence"/>
</dbReference>
<dbReference type="Pfam" id="PF03960">
    <property type="entry name" value="ArsC"/>
    <property type="match status" value="1"/>
</dbReference>
<dbReference type="Proteomes" id="UP000254330">
    <property type="component" value="Unassembled WGS sequence"/>
</dbReference>
<reference evidence="2 4" key="1">
    <citation type="submission" date="2018-06" db="EMBL/GenBank/DDBJ databases">
        <authorList>
            <consortium name="Pathogen Informatics"/>
            <person name="Doyle S."/>
        </authorList>
    </citation>
    <scope>NUCLEOTIDE SEQUENCE [LARGE SCALE GENOMIC DNA]</scope>
    <source>
        <strain evidence="2 4">NCTC10597</strain>
    </source>
</reference>
<dbReference type="RefSeq" id="WP_109348572.1">
    <property type="nucleotide sequence ID" value="NZ_BJUE01000005.1"/>
</dbReference>
<gene>
    <name evidence="2" type="primary">spxA_3</name>
    <name evidence="3" type="ORF">DFR61_10357</name>
    <name evidence="2" type="ORF">NCTC10597_02228</name>
</gene>
<dbReference type="InterPro" id="IPR036249">
    <property type="entry name" value="Thioredoxin-like_sf"/>
</dbReference>
<dbReference type="PANTHER" id="PTHR30041:SF8">
    <property type="entry name" value="PROTEIN YFFB"/>
    <property type="match status" value="1"/>
</dbReference>
<organism evidence="2 4">
    <name type="scientific">Kurthia zopfii</name>
    <dbReference type="NCBI Taxonomy" id="1650"/>
    <lineage>
        <taxon>Bacteria</taxon>
        <taxon>Bacillati</taxon>
        <taxon>Bacillota</taxon>
        <taxon>Bacilli</taxon>
        <taxon>Bacillales</taxon>
        <taxon>Caryophanaceae</taxon>
        <taxon>Kurthia</taxon>
    </lineage>
</organism>
<dbReference type="EMBL" id="SNZG01000003">
    <property type="protein sequence ID" value="TDR42682.1"/>
    <property type="molecule type" value="Genomic_DNA"/>
</dbReference>
<dbReference type="AlphaFoldDB" id="A0A8B4QCL0"/>
<dbReference type="EMBL" id="UGNP01000001">
    <property type="protein sequence ID" value="STX10481.1"/>
    <property type="molecule type" value="Genomic_DNA"/>
</dbReference>
<dbReference type="NCBIfam" id="TIGR01617">
    <property type="entry name" value="arsC_related"/>
    <property type="match status" value="1"/>
</dbReference>
<name>A0A8B4QCL0_9BACL</name>
<accession>A0A8B4QCL0</accession>
<evidence type="ECO:0000313" key="4">
    <source>
        <dbReference type="Proteomes" id="UP000254330"/>
    </source>
</evidence>
<evidence type="ECO:0000256" key="1">
    <source>
        <dbReference type="PROSITE-ProRule" id="PRU01282"/>
    </source>
</evidence>